<dbReference type="InterPro" id="IPR016024">
    <property type="entry name" value="ARM-type_fold"/>
</dbReference>
<gene>
    <name evidence="1" type="ORF">TQ35_009860</name>
</gene>
<accession>A0AAE3FNG9</accession>
<dbReference type="AlphaFoldDB" id="A0AAE3FNG9"/>
<proteinExistence type="predicted"/>
<name>A0AAE3FNG9_9CREN</name>
<comment type="caution">
    <text evidence="1">The sequence shown here is derived from an EMBL/GenBank/DDBJ whole genome shotgun (WGS) entry which is preliminary data.</text>
</comment>
<sequence>MDLLDRLKSKDREDKHKAWLEVEELVRSGRVDLLLDLLCFEDHGTRYRAWNLLSECMGKVSAEQVKEREKCLLELLMDSDLNVRRLVWYSTLPQVYNLLDKESVRKLRKYCEEAKGEEWVELLEETCNELDAKA</sequence>
<reference evidence="1" key="1">
    <citation type="submission" date="2022-05" db="EMBL/GenBank/DDBJ databases">
        <title>Metagenome Sequencing of an Archaeal-Dominated Microbial Community from a Hot Spring at the Los Azufres Geothermal Field, Mexico.</title>
        <authorList>
            <person name="Marin-Paredes R."/>
            <person name="Martinez-Romero E."/>
            <person name="Servin-Garciduenas L.E."/>
        </authorList>
    </citation>
    <scope>NUCLEOTIDE SEQUENCE</scope>
    <source>
        <strain evidence="1">AZ1-454</strain>
    </source>
</reference>
<organism evidence="1">
    <name type="scientific">Candidatus Aramenus sulfurataquae</name>
    <dbReference type="NCBI Taxonomy" id="1326980"/>
    <lineage>
        <taxon>Archaea</taxon>
        <taxon>Thermoproteota</taxon>
        <taxon>Thermoprotei</taxon>
        <taxon>Sulfolobales</taxon>
        <taxon>Sulfolobaceae</taxon>
        <taxon>Candidatus Aramenus</taxon>
    </lineage>
</organism>
<dbReference type="SUPFAM" id="SSF48371">
    <property type="entry name" value="ARM repeat"/>
    <property type="match status" value="1"/>
</dbReference>
<evidence type="ECO:0000313" key="1">
    <source>
        <dbReference type="EMBL" id="MCL7344861.1"/>
    </source>
</evidence>
<protein>
    <submittedName>
        <fullName evidence="1">Uncharacterized protein</fullName>
    </submittedName>
</protein>
<dbReference type="EMBL" id="JZWS02000056">
    <property type="protein sequence ID" value="MCL7344861.1"/>
    <property type="molecule type" value="Genomic_DNA"/>
</dbReference>